<dbReference type="CDD" id="cd06421">
    <property type="entry name" value="CESA_CelA_like"/>
    <property type="match status" value="1"/>
</dbReference>
<dbReference type="Pfam" id="PF07238">
    <property type="entry name" value="PilZ"/>
    <property type="match status" value="1"/>
</dbReference>
<feature type="transmembrane region" description="Helical" evidence="16">
    <location>
        <begin position="553"/>
        <end position="577"/>
    </location>
</feature>
<feature type="transmembrane region" description="Helical" evidence="16">
    <location>
        <begin position="832"/>
        <end position="851"/>
    </location>
</feature>
<dbReference type="InterPro" id="IPR001173">
    <property type="entry name" value="Glyco_trans_2-like"/>
</dbReference>
<gene>
    <name evidence="19" type="primary">bcsA_3</name>
    <name evidence="19" type="ORF">NCTC11938_03711</name>
</gene>
<keyword evidence="14 16" id="KW-0472">Membrane</keyword>
<feature type="transmembrane region" description="Helical" evidence="16">
    <location>
        <begin position="197"/>
        <end position="216"/>
    </location>
</feature>
<evidence type="ECO:0000256" key="1">
    <source>
        <dbReference type="ARBA" id="ARBA00004429"/>
    </source>
</evidence>
<comment type="subcellular location">
    <subcellularLocation>
        <location evidence="1">Cell inner membrane</location>
        <topology evidence="1">Multi-pass membrane protein</topology>
    </subcellularLocation>
</comment>
<dbReference type="Pfam" id="PF00535">
    <property type="entry name" value="Glycos_transf_2"/>
    <property type="match status" value="1"/>
</dbReference>
<evidence type="ECO:0000256" key="2">
    <source>
        <dbReference type="ARBA" id="ARBA00005186"/>
    </source>
</evidence>
<proteinExistence type="inferred from homology"/>
<evidence type="ECO:0000256" key="15">
    <source>
        <dbReference type="ARBA" id="ARBA00048682"/>
    </source>
</evidence>
<dbReference type="InterPro" id="IPR009875">
    <property type="entry name" value="PilZ_domain"/>
</dbReference>
<feature type="transmembrane region" description="Helical" evidence="16">
    <location>
        <begin position="146"/>
        <end position="167"/>
    </location>
</feature>
<dbReference type="GO" id="GO:0006011">
    <property type="term" value="P:UDP-alpha-D-glucose metabolic process"/>
    <property type="evidence" value="ECO:0007669"/>
    <property type="project" value="InterPro"/>
</dbReference>
<dbReference type="NCBIfam" id="NF008558">
    <property type="entry name" value="PRK11498.1"/>
    <property type="match status" value="1"/>
</dbReference>
<dbReference type="InterPro" id="IPR029044">
    <property type="entry name" value="Nucleotide-diphossugar_trans"/>
</dbReference>
<feature type="transmembrane region" description="Helical" evidence="16">
    <location>
        <begin position="228"/>
        <end position="251"/>
    </location>
</feature>
<dbReference type="EC" id="2.4.1.12" evidence="4 16"/>
<feature type="transmembrane region" description="Helical" evidence="16">
    <location>
        <begin position="38"/>
        <end position="57"/>
    </location>
</feature>
<reference evidence="19 20" key="1">
    <citation type="submission" date="2018-06" db="EMBL/GenBank/DDBJ databases">
        <authorList>
            <consortium name="Pathogen Informatics"/>
            <person name="Doyle S."/>
        </authorList>
    </citation>
    <scope>NUCLEOTIDE SEQUENCE [LARGE SCALE GENOMIC DNA]</scope>
    <source>
        <strain evidence="19 20">NCTC11938</strain>
    </source>
</reference>
<dbReference type="Gene3D" id="3.90.550.10">
    <property type="entry name" value="Spore Coat Polysaccharide Biosynthesis Protein SpsA, Chain A"/>
    <property type="match status" value="1"/>
</dbReference>
<evidence type="ECO:0000256" key="6">
    <source>
        <dbReference type="ARBA" id="ARBA00022475"/>
    </source>
</evidence>
<keyword evidence="7 16" id="KW-0997">Cell inner membrane</keyword>
<keyword evidence="11 16" id="KW-0812">Transmembrane</keyword>
<evidence type="ECO:0000259" key="17">
    <source>
        <dbReference type="Pfam" id="PF00535"/>
    </source>
</evidence>
<keyword evidence="8 16" id="KW-0973">c-di-GMP</keyword>
<evidence type="ECO:0000313" key="20">
    <source>
        <dbReference type="Proteomes" id="UP000254191"/>
    </source>
</evidence>
<dbReference type="GO" id="GO:0035438">
    <property type="term" value="F:cyclic-di-GMP binding"/>
    <property type="evidence" value="ECO:0007669"/>
    <property type="project" value="InterPro"/>
</dbReference>
<dbReference type="PANTHER" id="PTHR43867">
    <property type="entry name" value="CELLULOSE SYNTHASE CATALYTIC SUBUNIT A [UDP-FORMING]"/>
    <property type="match status" value="1"/>
</dbReference>
<dbReference type="SUPFAM" id="SSF53448">
    <property type="entry name" value="Nucleotide-diphospho-sugar transferases"/>
    <property type="match status" value="1"/>
</dbReference>
<comment type="catalytic activity">
    <reaction evidence="15 16">
        <text>[(1-&gt;4)-beta-D-glucosyl](n) + UDP-alpha-D-glucose = [(1-&gt;4)-beta-D-glucosyl](n+1) + UDP + H(+)</text>
        <dbReference type="Rhea" id="RHEA:19929"/>
        <dbReference type="Rhea" id="RHEA-COMP:10033"/>
        <dbReference type="Rhea" id="RHEA-COMP:10034"/>
        <dbReference type="ChEBI" id="CHEBI:15378"/>
        <dbReference type="ChEBI" id="CHEBI:18246"/>
        <dbReference type="ChEBI" id="CHEBI:58223"/>
        <dbReference type="ChEBI" id="CHEBI:58885"/>
        <dbReference type="EC" id="2.4.1.12"/>
    </reaction>
</comment>
<organism evidence="19 20">
    <name type="scientific">Proteus mirabilis</name>
    <dbReference type="NCBI Taxonomy" id="584"/>
    <lineage>
        <taxon>Bacteria</taxon>
        <taxon>Pseudomonadati</taxon>
        <taxon>Pseudomonadota</taxon>
        <taxon>Gammaproteobacteria</taxon>
        <taxon>Enterobacterales</taxon>
        <taxon>Morganellaceae</taxon>
        <taxon>Proteus</taxon>
    </lineage>
</organism>
<evidence type="ECO:0000256" key="16">
    <source>
        <dbReference type="RuleBase" id="RU365020"/>
    </source>
</evidence>
<dbReference type="GO" id="GO:0005886">
    <property type="term" value="C:plasma membrane"/>
    <property type="evidence" value="ECO:0007669"/>
    <property type="project" value="UniProtKB-SubCell"/>
</dbReference>
<feature type="transmembrane region" description="Helical" evidence="16">
    <location>
        <begin position="638"/>
        <end position="655"/>
    </location>
</feature>
<keyword evidence="9 16" id="KW-0328">Glycosyltransferase</keyword>
<dbReference type="Proteomes" id="UP000254191">
    <property type="component" value="Unassembled WGS sequence"/>
</dbReference>
<feature type="domain" description="Glycosyltransferase 2-like" evidence="17">
    <location>
        <begin position="277"/>
        <end position="446"/>
    </location>
</feature>
<dbReference type="PRINTS" id="PR01439">
    <property type="entry name" value="CELLSNTHASEA"/>
</dbReference>
<keyword evidence="10 16" id="KW-0808">Transferase</keyword>
<keyword evidence="13 16" id="KW-1133">Transmembrane helix</keyword>
<evidence type="ECO:0000256" key="8">
    <source>
        <dbReference type="ARBA" id="ARBA00022636"/>
    </source>
</evidence>
<evidence type="ECO:0000256" key="9">
    <source>
        <dbReference type="ARBA" id="ARBA00022676"/>
    </source>
</evidence>
<comment type="cofactor">
    <cofactor evidence="16">
        <name>Mg(2+)</name>
        <dbReference type="ChEBI" id="CHEBI:18420"/>
    </cofactor>
</comment>
<comment type="function">
    <text evidence="16">Catalytic subunit of cellulose synthase. It polymerizes uridine 5'-diphosphate glucose to cellulose.</text>
</comment>
<dbReference type="PANTHER" id="PTHR43867:SF2">
    <property type="entry name" value="CELLULOSE SYNTHASE CATALYTIC SUBUNIT A [UDP-FORMING]"/>
    <property type="match status" value="1"/>
</dbReference>
<feature type="transmembrane region" description="Helical" evidence="16">
    <location>
        <begin position="173"/>
        <end position="190"/>
    </location>
</feature>
<dbReference type="SUPFAM" id="SSF141371">
    <property type="entry name" value="PilZ domain-like"/>
    <property type="match status" value="1"/>
</dbReference>
<keyword evidence="6 16" id="KW-1003">Cell membrane</keyword>
<comment type="pathway">
    <text evidence="2 16">Glycan metabolism; bacterial cellulose biosynthesis.</text>
</comment>
<dbReference type="EMBL" id="UGTS01000006">
    <property type="protein sequence ID" value="SUC39421.1"/>
    <property type="molecule type" value="Genomic_DNA"/>
</dbReference>
<comment type="similarity">
    <text evidence="3">Belongs to the glycosyltransferase 2 family.</text>
</comment>
<dbReference type="InterPro" id="IPR005150">
    <property type="entry name" value="Cellulose_synth"/>
</dbReference>
<dbReference type="UniPathway" id="UPA00694"/>
<dbReference type="GO" id="GO:0030244">
    <property type="term" value="P:cellulose biosynthetic process"/>
    <property type="evidence" value="ECO:0007669"/>
    <property type="project" value="UniProtKB-KW"/>
</dbReference>
<evidence type="ECO:0000256" key="12">
    <source>
        <dbReference type="ARBA" id="ARBA00022916"/>
    </source>
</evidence>
<evidence type="ECO:0000256" key="3">
    <source>
        <dbReference type="ARBA" id="ARBA00006739"/>
    </source>
</evidence>
<evidence type="ECO:0000256" key="7">
    <source>
        <dbReference type="ARBA" id="ARBA00022519"/>
    </source>
</evidence>
<keyword evidence="12 16" id="KW-0135">Cellulose biosynthesis</keyword>
<dbReference type="InterPro" id="IPR003919">
    <property type="entry name" value="Cell_synth_A"/>
</dbReference>
<dbReference type="GO" id="GO:0016760">
    <property type="term" value="F:cellulose synthase (UDP-forming) activity"/>
    <property type="evidence" value="ECO:0007669"/>
    <property type="project" value="UniProtKB-EC"/>
</dbReference>
<protein>
    <recommendedName>
        <fullName evidence="5 16">Cellulose synthase catalytic subunit [UDP-forming]</fullName>
        <ecNumber evidence="4 16">2.4.1.12</ecNumber>
    </recommendedName>
</protein>
<feature type="transmembrane region" description="Helical" evidence="16">
    <location>
        <begin position="667"/>
        <end position="690"/>
    </location>
</feature>
<dbReference type="FunFam" id="3.90.550.10:FF:000061">
    <property type="entry name" value="Cellulose synthase catalytic subunit [UDP-forming]"/>
    <property type="match status" value="1"/>
</dbReference>
<sequence length="865" mass="100472">MSTIDYPEKKASRSIRQQATVQPHILTRYYKFYRHNGASFSAAIVNELFWVLMWLFLRMESPFWQKIAQKQQQLFPHINPRRPKLCDPIRYLLQSIWLICHYLMLTLVKKPIQFIVYIRQYYQNLFARLSPVARDMIHHKKTNTPLWQYALLSLVAVFAIFIILLSITQPFDLKLQFVFVLVIWLIALAIRDIPGRLSSITIIILSLTIACRYIWWRYQYTLYWVDNLSLFFGILLLLAETYAWIVLFLSFMQCIWPLHRQPISMPQDTTQWPTVDIFIPTYNEALQVVKPTLYACLNIDWPKDKLTIYLLDDGSRPEFAAFAKEIGIRYITREKHDFAKAGNINHALSKACGEYVAIFDCDHIPTRSFLQFTMGWFLKDEKMALVQTPHHFFSPDPFERNLGNFRETPNEGTLFYGLVQDGNDTWNAAFFCGSCAVLRRCALDEIGGLAVETVTEDAHTSLRLHRHGWTSAYIRIPLAAGLATGSLSAHIGQRIRWAKGMIQIFRLDNPLFGKGLTLPQRFCYLNAMLHFLSGIPRMIFLLAPLTFLIFHAYIIYAPAIAIALYVVPYLLHIWLAATKLQGPYRHSFWGEIYETILAWYTTRPVLSTLFSPYKGKFNVTEKGAIMKKSFVDWQINRPYILFLNLNLLGILFAFWRIATGDPDERLAVLMCLVWVCYNLVLLGVAIAVSVEAKQERQFPRVRLRVPAMLLLQDGSLYSCQLNDFSDNGCAIVLPDNFTVPLSCHQEITVILKQNQREYAFEARILRIDNRIIGLQLLNMDTQKSIDFTACTFERADTWANWQHALPADNPLNSLRNIIYISMRGYNTLLKRAPYLVYLLFRLLGQCLLWLLSLLPRRVNVSQIFH</sequence>
<evidence type="ECO:0000256" key="5">
    <source>
        <dbReference type="ARBA" id="ARBA00018714"/>
    </source>
</evidence>
<dbReference type="InterPro" id="IPR050321">
    <property type="entry name" value="Glycosyltr_2/OpgH_subfam"/>
</dbReference>
<dbReference type="NCBIfam" id="TIGR03030">
    <property type="entry name" value="CelA"/>
    <property type="match status" value="1"/>
</dbReference>
<feature type="transmembrane region" description="Helical" evidence="16">
    <location>
        <begin position="89"/>
        <end position="108"/>
    </location>
</feature>
<name>A0A379GEX5_PROMI</name>
<evidence type="ECO:0000256" key="10">
    <source>
        <dbReference type="ARBA" id="ARBA00022679"/>
    </source>
</evidence>
<evidence type="ECO:0000259" key="18">
    <source>
        <dbReference type="Pfam" id="PF07238"/>
    </source>
</evidence>
<evidence type="ECO:0000256" key="11">
    <source>
        <dbReference type="ARBA" id="ARBA00022692"/>
    </source>
</evidence>
<evidence type="ECO:0000256" key="13">
    <source>
        <dbReference type="ARBA" id="ARBA00022989"/>
    </source>
</evidence>
<accession>A0A379GEX5</accession>
<evidence type="ECO:0000256" key="4">
    <source>
        <dbReference type="ARBA" id="ARBA00012539"/>
    </source>
</evidence>
<feature type="domain" description="PilZ" evidence="18">
    <location>
        <begin position="694"/>
        <end position="791"/>
    </location>
</feature>
<evidence type="ECO:0000256" key="14">
    <source>
        <dbReference type="ARBA" id="ARBA00023136"/>
    </source>
</evidence>
<dbReference type="AlphaFoldDB" id="A0A379GEX5"/>
<evidence type="ECO:0000313" key="19">
    <source>
        <dbReference type="EMBL" id="SUC39421.1"/>
    </source>
</evidence>
<feature type="transmembrane region" description="Helical" evidence="16">
    <location>
        <begin position="522"/>
        <end position="547"/>
    </location>
</feature>
<dbReference type="Pfam" id="PF03552">
    <property type="entry name" value="Cellulose_synt"/>
    <property type="match status" value="1"/>
</dbReference>
<dbReference type="Gene3D" id="2.40.10.220">
    <property type="entry name" value="predicted glycosyltransferase like domains"/>
    <property type="match status" value="1"/>
</dbReference>